<dbReference type="RefSeq" id="WP_053946527.1">
    <property type="nucleotide sequence ID" value="NZ_CP012622.1"/>
</dbReference>
<keyword evidence="2" id="KW-1185">Reference proteome</keyword>
<evidence type="ECO:0000313" key="2">
    <source>
        <dbReference type="Proteomes" id="UP000063919"/>
    </source>
</evidence>
<dbReference type="AlphaFoldDB" id="A0A0M4JJ62"/>
<evidence type="ECO:0000313" key="1">
    <source>
        <dbReference type="EMBL" id="ALD66779.1"/>
    </source>
</evidence>
<reference evidence="1 2" key="1">
    <citation type="journal article" date="2015" name="Genome Announc.">
        <title>Complete Genome Sequence of Spiroplasma cantharicola CC-1T (DSM 21588), a Bacterium Isolated from Soldier Beetle (Cantharis carolinus).</title>
        <authorList>
            <person name="Lo W.S."/>
            <person name="Liu P.Y."/>
            <person name="Kuo C.H."/>
        </authorList>
    </citation>
    <scope>NUCLEOTIDE SEQUENCE [LARGE SCALE GENOMIC DNA]</scope>
    <source>
        <strain evidence="1 2">CC-1</strain>
    </source>
</reference>
<dbReference type="KEGG" id="scj:SCANT_v1c08730"/>
<name>A0A0M4JJ62_9MOLU</name>
<organism evidence="1 2">
    <name type="scientific">Spiroplasma cantharicola</name>
    <dbReference type="NCBI Taxonomy" id="362837"/>
    <lineage>
        <taxon>Bacteria</taxon>
        <taxon>Bacillati</taxon>
        <taxon>Mycoplasmatota</taxon>
        <taxon>Mollicutes</taxon>
        <taxon>Entomoplasmatales</taxon>
        <taxon>Spiroplasmataceae</taxon>
        <taxon>Spiroplasma</taxon>
    </lineage>
</organism>
<dbReference type="OrthoDB" id="389357at2"/>
<dbReference type="EMBL" id="CP012622">
    <property type="protein sequence ID" value="ALD66779.1"/>
    <property type="molecule type" value="Genomic_DNA"/>
</dbReference>
<dbReference type="Proteomes" id="UP000063919">
    <property type="component" value="Chromosome"/>
</dbReference>
<sequence>MDKKNDDFILNKKTYETNETKKRLEEIKNSNILMSSQSTANDFYVPKRKTKNSQLEKVDIIKPRKKKNLPFSPEQQKEIEETITNIQSEYREFDKSSKIFEKRLLKEEQKLSRLILKTNRKIGSLIFKEDTEQLEKTVELQEEYLKAFDKVHDNIDTIALREQNVSLRDRRKHIYSKAYNAETERARRLIELRNKNRATWTNQIKKEVKANSIRKSENWMERLGILDDE</sequence>
<gene>
    <name evidence="1" type="ORF">SCANT_v1c08730</name>
</gene>
<dbReference type="STRING" id="362837.SCANT_v1c08730"/>
<accession>A0A0M4JJ62</accession>
<dbReference type="PATRIC" id="fig|362837.3.peg.889"/>
<protein>
    <submittedName>
        <fullName evidence="1">Uncharacterized protein</fullName>
    </submittedName>
</protein>
<proteinExistence type="predicted"/>